<proteinExistence type="inferred from homology"/>
<dbReference type="Proteomes" id="UP001303373">
    <property type="component" value="Chromosome 3"/>
</dbReference>
<comment type="similarity">
    <text evidence="1">Belongs to the NPR3 family.</text>
</comment>
<comment type="function">
    <text evidence="1">Mediates inactivation of the TORC1 complex in response to amino acid starvation. Required for meiotic nuclear division.</text>
</comment>
<feature type="region of interest" description="Disordered" evidence="2">
    <location>
        <begin position="28"/>
        <end position="90"/>
    </location>
</feature>
<evidence type="ECO:0000256" key="1">
    <source>
        <dbReference type="RuleBase" id="RU368069"/>
    </source>
</evidence>
<dbReference type="EMBL" id="CP138582">
    <property type="protein sequence ID" value="WPG99211.1"/>
    <property type="molecule type" value="Genomic_DNA"/>
</dbReference>
<name>A0AAQ3M1J2_9PEZI</name>
<dbReference type="GO" id="GO:0005774">
    <property type="term" value="C:vacuolar membrane"/>
    <property type="evidence" value="ECO:0007669"/>
    <property type="project" value="UniProtKB-SubCell"/>
</dbReference>
<dbReference type="GO" id="GO:0010508">
    <property type="term" value="P:positive regulation of autophagy"/>
    <property type="evidence" value="ECO:0007669"/>
    <property type="project" value="TreeGrafter"/>
</dbReference>
<dbReference type="GO" id="GO:0051321">
    <property type="term" value="P:meiotic cell cycle"/>
    <property type="evidence" value="ECO:0007669"/>
    <property type="project" value="UniProtKB-UniRule"/>
</dbReference>
<evidence type="ECO:0000313" key="4">
    <source>
        <dbReference type="Proteomes" id="UP001303373"/>
    </source>
</evidence>
<dbReference type="PANTHER" id="PTHR13153:SF5">
    <property type="entry name" value="GATOR COMPLEX PROTEIN NPRL3"/>
    <property type="match status" value="1"/>
</dbReference>
<dbReference type="GO" id="GO:1904262">
    <property type="term" value="P:negative regulation of TORC1 signaling"/>
    <property type="evidence" value="ECO:0007669"/>
    <property type="project" value="TreeGrafter"/>
</dbReference>
<keyword evidence="1" id="KW-0732">Signal</keyword>
<dbReference type="GO" id="GO:0038202">
    <property type="term" value="P:TORC1 signaling"/>
    <property type="evidence" value="ECO:0007669"/>
    <property type="project" value="TreeGrafter"/>
</dbReference>
<dbReference type="InterPro" id="IPR005365">
    <property type="entry name" value="Npr3"/>
</dbReference>
<comment type="subcellular location">
    <subcellularLocation>
        <location evidence="1">Vacuole membrane</location>
        <topology evidence="1">Peripheral membrane protein</topology>
    </subcellularLocation>
</comment>
<dbReference type="Pfam" id="PF03666">
    <property type="entry name" value="NPR3"/>
    <property type="match status" value="1"/>
</dbReference>
<feature type="compositionally biased region" description="Acidic residues" evidence="2">
    <location>
        <begin position="173"/>
        <end position="187"/>
    </location>
</feature>
<dbReference type="GO" id="GO:1990130">
    <property type="term" value="C:GATOR1 complex"/>
    <property type="evidence" value="ECO:0007669"/>
    <property type="project" value="TreeGrafter"/>
</dbReference>
<dbReference type="PANTHER" id="PTHR13153">
    <property type="entry name" value="CGTHBA PROTEIN -14 GENE PROTEIN"/>
    <property type="match status" value="1"/>
</dbReference>
<organism evidence="3 4">
    <name type="scientific">Acrodontium crateriforme</name>
    <dbReference type="NCBI Taxonomy" id="150365"/>
    <lineage>
        <taxon>Eukaryota</taxon>
        <taxon>Fungi</taxon>
        <taxon>Dikarya</taxon>
        <taxon>Ascomycota</taxon>
        <taxon>Pezizomycotina</taxon>
        <taxon>Dothideomycetes</taxon>
        <taxon>Dothideomycetidae</taxon>
        <taxon>Mycosphaerellales</taxon>
        <taxon>Teratosphaeriaceae</taxon>
        <taxon>Acrodontium</taxon>
    </lineage>
</organism>
<reference evidence="3 4" key="1">
    <citation type="submission" date="2023-11" db="EMBL/GenBank/DDBJ databases">
        <title>An acidophilic fungus is an integral part of prey digestion in a carnivorous sundew plant.</title>
        <authorList>
            <person name="Tsai I.J."/>
        </authorList>
    </citation>
    <scope>NUCLEOTIDE SEQUENCE [LARGE SCALE GENOMIC DNA]</scope>
    <source>
        <strain evidence="3">169a</strain>
    </source>
</reference>
<accession>A0AAQ3M1J2</accession>
<protein>
    <recommendedName>
        <fullName evidence="1">Nitrogen permease regulator 3</fullName>
    </recommendedName>
    <alternativeName>
        <fullName evidence="1">Required for meiotic nuclear division protein 11</fullName>
    </alternativeName>
</protein>
<sequence>MGSTNESAAANGLIAVLFITRSRPGPRLNFHYPARPQWPIPVKSRKERNANSGSDSESDLAADEALQHKSTKDTVPSPEPPVEVFQPAAGLESGSLASKVDTTPARLLGYSVENLERLLAPGKWSDRKKFEVCLDGLTLLGHPVYAGQDGKWSADGKDSQVIDKHPGHALPETVDEENEDGDSTEMDNDVDAQEEYQGTTTTAKITITAPEDAKSSHDFTHIPESLDSQNGVSLATSLNSASTTSGVIHDRMTMFHVVFVVAANKAKATADLYRHVARKLGKALYYCQKQTNYVSTESRTIMTLKMKAKIERLSTDALYAQMLETSQLAWALKEVFDSISVGRIASIRLDGSEISLQIPLPGTESHLDGESVLGAHSGILLLEDKETLLRELTTGDTSPLAFFIREHTPTKTLQKHAVNLGLPVADLLYLARHLIKWRKAKAITPLNQRNYYVVSPEAPIQRVYDLMPEYATRFAALPSLPQMLKILSGKPIKYVMLMPSRDHRGPYMSILAYLVRHGFVVQLKTFAWLQCPKDLRNSVAATPRKAATPKSLLSPHLRAMDDDTASVNSDRTAIPHAILSERFKSRSRRSSTGTQETAVKDSPAGAVSGPLIIVNPGSPTHVESDAIDRIQVAISDEEVQRLVPSILPYLDGEKVLEELAPREGLKRSHVERALEVLEREGFLLTFRRI</sequence>
<keyword evidence="1" id="KW-0469">Meiosis</keyword>
<evidence type="ECO:0000256" key="2">
    <source>
        <dbReference type="SAM" id="MobiDB-lite"/>
    </source>
</evidence>
<gene>
    <name evidence="3" type="ORF">R9X50_00202200</name>
</gene>
<feature type="region of interest" description="Disordered" evidence="2">
    <location>
        <begin position="163"/>
        <end position="187"/>
    </location>
</feature>
<keyword evidence="4" id="KW-1185">Reference proteome</keyword>
<dbReference type="AlphaFoldDB" id="A0AAQ3M1J2"/>
<evidence type="ECO:0000313" key="3">
    <source>
        <dbReference type="EMBL" id="WPG99211.1"/>
    </source>
</evidence>
<dbReference type="GO" id="GO:0034198">
    <property type="term" value="P:cellular response to amino acid starvation"/>
    <property type="evidence" value="ECO:0007669"/>
    <property type="project" value="TreeGrafter"/>
</dbReference>